<accession>A0A914QUI7</accession>
<dbReference type="WBParaSite" id="PDA_v2.g31204.t1">
    <property type="protein sequence ID" value="PDA_v2.g31204.t1"/>
    <property type="gene ID" value="PDA_v2.g31204"/>
</dbReference>
<name>A0A914QUI7_9BILA</name>
<dbReference type="AlphaFoldDB" id="A0A914QUI7"/>
<organism evidence="1 2">
    <name type="scientific">Panagrolaimus davidi</name>
    <dbReference type="NCBI Taxonomy" id="227884"/>
    <lineage>
        <taxon>Eukaryota</taxon>
        <taxon>Metazoa</taxon>
        <taxon>Ecdysozoa</taxon>
        <taxon>Nematoda</taxon>
        <taxon>Chromadorea</taxon>
        <taxon>Rhabditida</taxon>
        <taxon>Tylenchina</taxon>
        <taxon>Panagrolaimomorpha</taxon>
        <taxon>Panagrolaimoidea</taxon>
        <taxon>Panagrolaimidae</taxon>
        <taxon>Panagrolaimus</taxon>
    </lineage>
</organism>
<proteinExistence type="predicted"/>
<evidence type="ECO:0000313" key="2">
    <source>
        <dbReference type="WBParaSite" id="PDA_v2.g31204.t1"/>
    </source>
</evidence>
<keyword evidence="1" id="KW-1185">Reference proteome</keyword>
<dbReference type="Proteomes" id="UP000887578">
    <property type="component" value="Unplaced"/>
</dbReference>
<sequence length="125" mass="14364">MPTLLNHHNLISIITEVIRQSHWHASFDQVLKIILSGKEQLMAFGDLLKMTKSVSTVIDTPSRVDITFNDERICLSILKRHGSFGLRIIETALQYTPTLVCDRIPTWMRPAFKAATTFNRMFFCI</sequence>
<reference evidence="2" key="1">
    <citation type="submission" date="2022-11" db="UniProtKB">
        <authorList>
            <consortium name="WormBaseParasite"/>
        </authorList>
    </citation>
    <scope>IDENTIFICATION</scope>
</reference>
<evidence type="ECO:0000313" key="1">
    <source>
        <dbReference type="Proteomes" id="UP000887578"/>
    </source>
</evidence>
<protein>
    <submittedName>
        <fullName evidence="2">Uncharacterized protein</fullName>
    </submittedName>
</protein>